<accession>A0A7T8KJL5</accession>
<name>A0A7T8KJL5_CALRO</name>
<dbReference type="AlphaFoldDB" id="A0A7T8KJL5"/>
<evidence type="ECO:0000256" key="1">
    <source>
        <dbReference type="SAM" id="MobiDB-lite"/>
    </source>
</evidence>
<feature type="compositionally biased region" description="Basic and acidic residues" evidence="1">
    <location>
        <begin position="33"/>
        <end position="52"/>
    </location>
</feature>
<protein>
    <submittedName>
        <fullName evidence="2">Uncharacterized protein</fullName>
    </submittedName>
</protein>
<reference evidence="3" key="1">
    <citation type="submission" date="2021-01" db="EMBL/GenBank/DDBJ databases">
        <title>Caligus Genome Assembly.</title>
        <authorList>
            <person name="Gallardo-Escarate C."/>
        </authorList>
    </citation>
    <scope>NUCLEOTIDE SEQUENCE [LARGE SCALE GENOMIC DNA]</scope>
</reference>
<proteinExistence type="predicted"/>
<dbReference type="Proteomes" id="UP000595437">
    <property type="component" value="Chromosome 1"/>
</dbReference>
<organism evidence="2 3">
    <name type="scientific">Caligus rogercresseyi</name>
    <name type="common">Sea louse</name>
    <dbReference type="NCBI Taxonomy" id="217165"/>
    <lineage>
        <taxon>Eukaryota</taxon>
        <taxon>Metazoa</taxon>
        <taxon>Ecdysozoa</taxon>
        <taxon>Arthropoda</taxon>
        <taxon>Crustacea</taxon>
        <taxon>Multicrustacea</taxon>
        <taxon>Hexanauplia</taxon>
        <taxon>Copepoda</taxon>
        <taxon>Siphonostomatoida</taxon>
        <taxon>Caligidae</taxon>
        <taxon>Caligus</taxon>
    </lineage>
</organism>
<keyword evidence="3" id="KW-1185">Reference proteome</keyword>
<evidence type="ECO:0000313" key="2">
    <source>
        <dbReference type="EMBL" id="QQP57117.1"/>
    </source>
</evidence>
<sequence length="52" mass="6208">MAMFGARDWNFDAFWARSKERLSLALSPPSSPLREEEKKRLERNWRGQSPRD</sequence>
<dbReference type="EMBL" id="CP045890">
    <property type="protein sequence ID" value="QQP57117.1"/>
    <property type="molecule type" value="Genomic_DNA"/>
</dbReference>
<feature type="region of interest" description="Disordered" evidence="1">
    <location>
        <begin position="26"/>
        <end position="52"/>
    </location>
</feature>
<evidence type="ECO:0000313" key="3">
    <source>
        <dbReference type="Proteomes" id="UP000595437"/>
    </source>
</evidence>
<gene>
    <name evidence="2" type="ORF">FKW44_001996</name>
</gene>